<evidence type="ECO:0000313" key="2">
    <source>
        <dbReference type="Proteomes" id="UP000008142"/>
    </source>
</evidence>
<sequence length="153" mass="16297">MAAERPVVAASAGIIHPWLAELAHQVEAPEAGILGTLFVSAAYCGLATVDRCWSDRTLDNGTLDSGLWDSWTCCGSPVRADNDSTSPSKLRPASHLSDSQLFSAVASKQDSTSIKTDSSRFLDTESIGFGNFLLSPFTLVKVLVRVLGGHSRM</sequence>
<proteinExistence type="predicted"/>
<dbReference type="HOGENOM" id="CLU_1712745_0_0_1"/>
<evidence type="ECO:0000313" key="1">
    <source>
        <dbReference type="EMBL" id="EGC43219.1"/>
    </source>
</evidence>
<gene>
    <name evidence="1" type="ORF">HCEG_02434</name>
</gene>
<accession>F0UCE3</accession>
<dbReference type="EMBL" id="DS990637">
    <property type="protein sequence ID" value="EGC43219.1"/>
    <property type="molecule type" value="Genomic_DNA"/>
</dbReference>
<protein>
    <submittedName>
        <fullName evidence="1">Predicted protein</fullName>
    </submittedName>
</protein>
<dbReference type="AlphaFoldDB" id="F0UCE3"/>
<dbReference type="Proteomes" id="UP000008142">
    <property type="component" value="Unassembled WGS sequence"/>
</dbReference>
<organism evidence="2">
    <name type="scientific">Ajellomyces capsulatus (strain H88)</name>
    <name type="common">Darling's disease fungus</name>
    <name type="synonym">Histoplasma capsulatum</name>
    <dbReference type="NCBI Taxonomy" id="544711"/>
    <lineage>
        <taxon>Eukaryota</taxon>
        <taxon>Fungi</taxon>
        <taxon>Dikarya</taxon>
        <taxon>Ascomycota</taxon>
        <taxon>Pezizomycotina</taxon>
        <taxon>Eurotiomycetes</taxon>
        <taxon>Eurotiomycetidae</taxon>
        <taxon>Onygenales</taxon>
        <taxon>Ajellomycetaceae</taxon>
        <taxon>Histoplasma</taxon>
    </lineage>
</organism>
<reference evidence="2" key="1">
    <citation type="submission" date="2008-07" db="EMBL/GenBank/DDBJ databases">
        <title>Annotation of Ajellomyces capsulatus strain H88.</title>
        <authorList>
            <person name="Champion M."/>
            <person name="Cuomo C."/>
            <person name="Ma L.-J."/>
            <person name="Henn M.R."/>
            <person name="Sil A."/>
            <person name="Goldman B."/>
            <person name="Young S.K."/>
            <person name="Kodira C.D."/>
            <person name="Zeng Q."/>
            <person name="Koehrsen M."/>
            <person name="Alvarado L."/>
            <person name="Berlin A."/>
            <person name="Borenstein D."/>
            <person name="Chen Z."/>
            <person name="Engels R."/>
            <person name="Freedman E."/>
            <person name="Gellesch M."/>
            <person name="Goldberg J."/>
            <person name="Griggs A."/>
            <person name="Gujja S."/>
            <person name="Heiman D."/>
            <person name="Hepburn T."/>
            <person name="Howarth C."/>
            <person name="Jen D."/>
            <person name="Larson L."/>
            <person name="Lewis B."/>
            <person name="Mehta T."/>
            <person name="Park D."/>
            <person name="Pearson M."/>
            <person name="Roberts A."/>
            <person name="Saif S."/>
            <person name="Shea T."/>
            <person name="Shenoy N."/>
            <person name="Sisk P."/>
            <person name="Stolte C."/>
            <person name="Sykes S."/>
            <person name="Walk T."/>
            <person name="White J."/>
            <person name="Yandava C."/>
            <person name="Klein B."/>
            <person name="McEwen J.G."/>
            <person name="Puccia R."/>
            <person name="Goldman G.H."/>
            <person name="Felipe M.S."/>
            <person name="Nino-Vega G."/>
            <person name="San-Blas G."/>
            <person name="Taylor J."/>
            <person name="Mendoza L."/>
            <person name="Galagan J."/>
            <person name="Nusbaum C."/>
            <person name="Birren B."/>
        </authorList>
    </citation>
    <scope>NUCLEOTIDE SEQUENCE [LARGE SCALE GENOMIC DNA]</scope>
    <source>
        <strain evidence="2">H88</strain>
    </source>
</reference>
<name>F0UCE3_AJEC8</name>